<proteinExistence type="predicted"/>
<evidence type="ECO:0000256" key="5">
    <source>
        <dbReference type="ARBA" id="ARBA00029440"/>
    </source>
</evidence>
<gene>
    <name evidence="7" type="ORF">O181_048122</name>
</gene>
<evidence type="ECO:0000313" key="8">
    <source>
        <dbReference type="Proteomes" id="UP000765509"/>
    </source>
</evidence>
<dbReference type="PROSITE" id="PS51171">
    <property type="entry name" value="PREPHENATE_DEHYDR_3"/>
    <property type="match status" value="1"/>
</dbReference>
<evidence type="ECO:0000256" key="4">
    <source>
        <dbReference type="ARBA" id="ARBA00023239"/>
    </source>
</evidence>
<dbReference type="GO" id="GO:0004664">
    <property type="term" value="F:prephenate dehydratase activity"/>
    <property type="evidence" value="ECO:0007669"/>
    <property type="project" value="InterPro"/>
</dbReference>
<dbReference type="Pfam" id="PF00800">
    <property type="entry name" value="PDT"/>
    <property type="match status" value="1"/>
</dbReference>
<dbReference type="Gene3D" id="3.40.190.10">
    <property type="entry name" value="Periplasmic binding protein-like II"/>
    <property type="match status" value="2"/>
</dbReference>
<keyword evidence="3" id="KW-0584">Phenylalanine biosynthesis</keyword>
<accession>A0A9Q3HLB5</accession>
<dbReference type="GO" id="GO:0009094">
    <property type="term" value="P:L-phenylalanine biosynthetic process"/>
    <property type="evidence" value="ECO:0007669"/>
    <property type="project" value="UniProtKB-KW"/>
</dbReference>
<evidence type="ECO:0000256" key="1">
    <source>
        <dbReference type="ARBA" id="ARBA00022605"/>
    </source>
</evidence>
<name>A0A9Q3HLB5_9BASI</name>
<dbReference type="Proteomes" id="UP000765509">
    <property type="component" value="Unassembled WGS sequence"/>
</dbReference>
<comment type="pathway">
    <text evidence="5">Amino-acid biosynthesis.</text>
</comment>
<dbReference type="SUPFAM" id="SSF53850">
    <property type="entry name" value="Periplasmic binding protein-like II"/>
    <property type="match status" value="1"/>
</dbReference>
<dbReference type="GO" id="GO:0005737">
    <property type="term" value="C:cytoplasm"/>
    <property type="evidence" value="ECO:0007669"/>
    <property type="project" value="TreeGrafter"/>
</dbReference>
<reference evidence="7" key="1">
    <citation type="submission" date="2021-03" db="EMBL/GenBank/DDBJ databases">
        <title>Draft genome sequence of rust myrtle Austropuccinia psidii MF-1, a brazilian biotype.</title>
        <authorList>
            <person name="Quecine M.C."/>
            <person name="Pachon D.M.R."/>
            <person name="Bonatelli M.L."/>
            <person name="Correr F.H."/>
            <person name="Franceschini L.M."/>
            <person name="Leite T.F."/>
            <person name="Margarido G.R.A."/>
            <person name="Almeida C.A."/>
            <person name="Ferrarezi J.A."/>
            <person name="Labate C.A."/>
        </authorList>
    </citation>
    <scope>NUCLEOTIDE SEQUENCE</scope>
    <source>
        <strain evidence="7">MF-1</strain>
    </source>
</reference>
<keyword evidence="1" id="KW-0028">Amino-acid biosynthesis</keyword>
<evidence type="ECO:0000259" key="6">
    <source>
        <dbReference type="PROSITE" id="PS51171"/>
    </source>
</evidence>
<sequence>MSPLKKTIDKATSSASLFRVAYLGPLGTYSHEAALKRFSGPLYQFLPYQSIRDVIHALLPNQQQNTLVEWAVVPIENSTFGPVSETHQVLSEPEVIKNLKILKERIYLKIEHCLVGHLPKKLTDLSENQNSQTVLKRKIASHAQGLGQCQKYLNQHYPNAELIMTPSTAQAAALVAEDESGVTLAICSAACAQYFTNIEILDSSIQDDKKDNVTTFIILRSLNGDDDTEKFKAEKYKADN</sequence>
<evidence type="ECO:0000256" key="2">
    <source>
        <dbReference type="ARBA" id="ARBA00023141"/>
    </source>
</evidence>
<dbReference type="OrthoDB" id="983542at2759"/>
<keyword evidence="2" id="KW-0057">Aromatic amino acid biosynthesis</keyword>
<feature type="domain" description="Prephenate dehydratase" evidence="6">
    <location>
        <begin position="19"/>
        <end position="220"/>
    </location>
</feature>
<evidence type="ECO:0000256" key="3">
    <source>
        <dbReference type="ARBA" id="ARBA00023222"/>
    </source>
</evidence>
<keyword evidence="4" id="KW-0456">Lyase</keyword>
<dbReference type="EMBL" id="AVOT02020306">
    <property type="protein sequence ID" value="MBW0508407.1"/>
    <property type="molecule type" value="Genomic_DNA"/>
</dbReference>
<comment type="caution">
    <text evidence="7">The sequence shown here is derived from an EMBL/GenBank/DDBJ whole genome shotgun (WGS) entry which is preliminary data.</text>
</comment>
<dbReference type="CDD" id="cd13532">
    <property type="entry name" value="PBP2_PDT_like"/>
    <property type="match status" value="1"/>
</dbReference>
<dbReference type="AlphaFoldDB" id="A0A9Q3HLB5"/>
<dbReference type="PANTHER" id="PTHR21022">
    <property type="entry name" value="PREPHENATE DEHYDRATASE P PROTEIN"/>
    <property type="match status" value="1"/>
</dbReference>
<dbReference type="InterPro" id="IPR001086">
    <property type="entry name" value="Preph_deHydtase"/>
</dbReference>
<dbReference type="PANTHER" id="PTHR21022:SF19">
    <property type="entry name" value="PREPHENATE DEHYDRATASE-RELATED"/>
    <property type="match status" value="1"/>
</dbReference>
<evidence type="ECO:0000313" key="7">
    <source>
        <dbReference type="EMBL" id="MBW0508407.1"/>
    </source>
</evidence>
<protein>
    <recommendedName>
        <fullName evidence="6">Prephenate dehydratase domain-containing protein</fullName>
    </recommendedName>
</protein>
<keyword evidence="8" id="KW-1185">Reference proteome</keyword>
<organism evidence="7 8">
    <name type="scientific">Austropuccinia psidii MF-1</name>
    <dbReference type="NCBI Taxonomy" id="1389203"/>
    <lineage>
        <taxon>Eukaryota</taxon>
        <taxon>Fungi</taxon>
        <taxon>Dikarya</taxon>
        <taxon>Basidiomycota</taxon>
        <taxon>Pucciniomycotina</taxon>
        <taxon>Pucciniomycetes</taxon>
        <taxon>Pucciniales</taxon>
        <taxon>Sphaerophragmiaceae</taxon>
        <taxon>Austropuccinia</taxon>
    </lineage>
</organism>